<dbReference type="InterPro" id="IPR045459">
    <property type="entry name" value="DUF5908"/>
</dbReference>
<keyword evidence="2" id="KW-1185">Reference proteome</keyword>
<organism evidence="1 2">
    <name type="scientific">Mucilaginibacter phyllosphaerae</name>
    <dbReference type="NCBI Taxonomy" id="1812349"/>
    <lineage>
        <taxon>Bacteria</taxon>
        <taxon>Pseudomonadati</taxon>
        <taxon>Bacteroidota</taxon>
        <taxon>Sphingobacteriia</taxon>
        <taxon>Sphingobacteriales</taxon>
        <taxon>Sphingobacteriaceae</taxon>
        <taxon>Mucilaginibacter</taxon>
    </lineage>
</organism>
<dbReference type="Pfam" id="PF19265">
    <property type="entry name" value="DUF5908"/>
    <property type="match status" value="1"/>
</dbReference>
<reference evidence="1 2" key="1">
    <citation type="submission" date="2020-08" db="EMBL/GenBank/DDBJ databases">
        <title>Genomic Encyclopedia of Type Strains, Phase IV (KMG-IV): sequencing the most valuable type-strain genomes for metagenomic binning, comparative biology and taxonomic classification.</title>
        <authorList>
            <person name="Goeker M."/>
        </authorList>
    </citation>
    <scope>NUCLEOTIDE SEQUENCE [LARGE SCALE GENOMIC DNA]</scope>
    <source>
        <strain evidence="1 2">DSM 100995</strain>
    </source>
</reference>
<proteinExistence type="predicted"/>
<evidence type="ECO:0000313" key="2">
    <source>
        <dbReference type="Proteomes" id="UP000583101"/>
    </source>
</evidence>
<evidence type="ECO:0000313" key="1">
    <source>
        <dbReference type="EMBL" id="MBB3969168.1"/>
    </source>
</evidence>
<name>A0ABR6I834_9SPHI</name>
<sequence length="56" mass="6304">MAVEIRELVIKATVIQDENGHTSSKPVKGPDPIDRALLIRECVKEVISIIENNKHR</sequence>
<gene>
    <name evidence="1" type="ORF">GGR35_001771</name>
</gene>
<dbReference type="Proteomes" id="UP000583101">
    <property type="component" value="Unassembled WGS sequence"/>
</dbReference>
<protein>
    <submittedName>
        <fullName evidence="1">Uncharacterized protein</fullName>
    </submittedName>
</protein>
<accession>A0ABR6I834</accession>
<dbReference type="EMBL" id="JACIEG010000003">
    <property type="protein sequence ID" value="MBB3969168.1"/>
    <property type="molecule type" value="Genomic_DNA"/>
</dbReference>
<comment type="caution">
    <text evidence="1">The sequence shown here is derived from an EMBL/GenBank/DDBJ whole genome shotgun (WGS) entry which is preliminary data.</text>
</comment>
<dbReference type="RefSeq" id="WP_158285280.1">
    <property type="nucleotide sequence ID" value="NZ_BMCZ01000002.1"/>
</dbReference>